<sequence>MPGASNGHGHLCRGQRCECLQTPSPPAEALAFDAVYLDAAPHDSSEEPRFRRQPCMRLLKQAGPGQWNEEAAAMEPAKHEAEVLGTARSVPATSAAASSDDSQAKALHTGRAASCEWQYAAAVQGLAVQKAGDLSKKESAFAAAAAAAGDAKAPAKGQAVLEDGMSKQQPRRRLCMRHMY</sequence>
<dbReference type="EMBL" id="JALJOS010000006">
    <property type="protein sequence ID" value="KAK9837771.1"/>
    <property type="molecule type" value="Genomic_DNA"/>
</dbReference>
<gene>
    <name evidence="1" type="ORF">WJX74_004748</name>
</gene>
<organism evidence="1 2">
    <name type="scientific">Apatococcus lobatus</name>
    <dbReference type="NCBI Taxonomy" id="904363"/>
    <lineage>
        <taxon>Eukaryota</taxon>
        <taxon>Viridiplantae</taxon>
        <taxon>Chlorophyta</taxon>
        <taxon>core chlorophytes</taxon>
        <taxon>Trebouxiophyceae</taxon>
        <taxon>Chlorellales</taxon>
        <taxon>Chlorellaceae</taxon>
        <taxon>Apatococcus</taxon>
    </lineage>
</organism>
<protein>
    <submittedName>
        <fullName evidence="1">Uncharacterized protein</fullName>
    </submittedName>
</protein>
<evidence type="ECO:0000313" key="1">
    <source>
        <dbReference type="EMBL" id="KAK9837771.1"/>
    </source>
</evidence>
<keyword evidence="2" id="KW-1185">Reference proteome</keyword>
<accession>A0AAW1RWL5</accession>
<comment type="caution">
    <text evidence="1">The sequence shown here is derived from an EMBL/GenBank/DDBJ whole genome shotgun (WGS) entry which is preliminary data.</text>
</comment>
<dbReference type="Proteomes" id="UP001438707">
    <property type="component" value="Unassembled WGS sequence"/>
</dbReference>
<dbReference type="AlphaFoldDB" id="A0AAW1RWL5"/>
<proteinExistence type="predicted"/>
<reference evidence="1 2" key="1">
    <citation type="journal article" date="2024" name="Nat. Commun.">
        <title>Phylogenomics reveals the evolutionary origins of lichenization in chlorophyte algae.</title>
        <authorList>
            <person name="Puginier C."/>
            <person name="Libourel C."/>
            <person name="Otte J."/>
            <person name="Skaloud P."/>
            <person name="Haon M."/>
            <person name="Grisel S."/>
            <person name="Petersen M."/>
            <person name="Berrin J.G."/>
            <person name="Delaux P.M."/>
            <person name="Dal Grande F."/>
            <person name="Keller J."/>
        </authorList>
    </citation>
    <scope>NUCLEOTIDE SEQUENCE [LARGE SCALE GENOMIC DNA]</scope>
    <source>
        <strain evidence="1 2">SAG 2145</strain>
    </source>
</reference>
<name>A0AAW1RWL5_9CHLO</name>
<evidence type="ECO:0000313" key="2">
    <source>
        <dbReference type="Proteomes" id="UP001438707"/>
    </source>
</evidence>